<dbReference type="PANTHER" id="PTHR14482:SF0">
    <property type="entry name" value="PROTEIN CUSTOS"/>
    <property type="match status" value="1"/>
</dbReference>
<dbReference type="Proteomes" id="UP000829291">
    <property type="component" value="Chromosome 2"/>
</dbReference>
<protein>
    <recommendedName>
        <fullName evidence="3">Protein CUSTOS</fullName>
    </recommendedName>
</protein>
<evidence type="ECO:0000256" key="3">
    <source>
        <dbReference type="ARBA" id="ARBA00013465"/>
    </source>
</evidence>
<sequence>MSTLNESPSSTDDDEENLEALKEATDSQFLKDSLFYNKPETGNDVEAEKSVLPKSLRRNVELMEEYNKFGVSQDFKNFVAKQLAKSLDKSVQEVVYKNGSVSKPKKSKKNTSGIRLLRDSKVNLSHIEEENFDHNIKYRRKTEDKINLDEHISRCAEAAIEPDLILSKASTLAWADTTKGTLYKYKTQDNRVLTEIS</sequence>
<evidence type="ECO:0000256" key="2">
    <source>
        <dbReference type="ARBA" id="ARBA00008632"/>
    </source>
</evidence>
<reference evidence="8" key="1">
    <citation type="submission" date="2025-08" db="UniProtKB">
        <authorList>
            <consortium name="RefSeq"/>
        </authorList>
    </citation>
    <scope>IDENTIFICATION</scope>
    <source>
        <tissue evidence="8">Thorax and Abdomen</tissue>
    </source>
</reference>
<evidence type="ECO:0000313" key="7">
    <source>
        <dbReference type="Proteomes" id="UP000829291"/>
    </source>
</evidence>
<dbReference type="Pfam" id="PF23999">
    <property type="entry name" value="CUSTOS"/>
    <property type="match status" value="1"/>
</dbReference>
<dbReference type="GO" id="GO:0005635">
    <property type="term" value="C:nuclear envelope"/>
    <property type="evidence" value="ECO:0007669"/>
    <property type="project" value="UniProtKB-SubCell"/>
</dbReference>
<dbReference type="RefSeq" id="XP_015516262.2">
    <property type="nucleotide sequence ID" value="XM_015660776.2"/>
</dbReference>
<evidence type="ECO:0000256" key="5">
    <source>
        <dbReference type="ARBA" id="ARBA00022687"/>
    </source>
</evidence>
<dbReference type="PANTHER" id="PTHR14482">
    <property type="entry name" value="CHROMOSOME 12 ORF 43 HOMOLOG"/>
    <property type="match status" value="1"/>
</dbReference>
<dbReference type="KEGG" id="nlo:107221696"/>
<keyword evidence="6" id="KW-0539">Nucleus</keyword>
<keyword evidence="7" id="KW-1185">Reference proteome</keyword>
<evidence type="ECO:0000256" key="6">
    <source>
        <dbReference type="ARBA" id="ARBA00023242"/>
    </source>
</evidence>
<dbReference type="GeneID" id="107221696"/>
<evidence type="ECO:0000256" key="1">
    <source>
        <dbReference type="ARBA" id="ARBA00004259"/>
    </source>
</evidence>
<dbReference type="GO" id="GO:0016055">
    <property type="term" value="P:Wnt signaling pathway"/>
    <property type="evidence" value="ECO:0007669"/>
    <property type="project" value="UniProtKB-KW"/>
</dbReference>
<dbReference type="AlphaFoldDB" id="A0A6J0BPR8"/>
<dbReference type="OrthoDB" id="8196889at2759"/>
<dbReference type="InParanoid" id="A0A6J0BPR8"/>
<organism evidence="8">
    <name type="scientific">Neodiprion lecontei</name>
    <name type="common">Redheaded pine sawfly</name>
    <dbReference type="NCBI Taxonomy" id="441921"/>
    <lineage>
        <taxon>Eukaryota</taxon>
        <taxon>Metazoa</taxon>
        <taxon>Ecdysozoa</taxon>
        <taxon>Arthropoda</taxon>
        <taxon>Hexapoda</taxon>
        <taxon>Insecta</taxon>
        <taxon>Pterygota</taxon>
        <taxon>Neoptera</taxon>
        <taxon>Endopterygota</taxon>
        <taxon>Hymenoptera</taxon>
        <taxon>Tenthredinoidea</taxon>
        <taxon>Diprionidae</taxon>
        <taxon>Diprioninae</taxon>
        <taxon>Neodiprion</taxon>
    </lineage>
</organism>
<name>A0A6J0BPR8_NEOLC</name>
<keyword evidence="4" id="KW-0217">Developmental protein</keyword>
<comment type="subcellular location">
    <subcellularLocation>
        <location evidence="1">Nucleus envelope</location>
    </subcellularLocation>
</comment>
<proteinExistence type="inferred from homology"/>
<evidence type="ECO:0000313" key="8">
    <source>
        <dbReference type="RefSeq" id="XP_015516262.2"/>
    </source>
</evidence>
<evidence type="ECO:0000256" key="4">
    <source>
        <dbReference type="ARBA" id="ARBA00022473"/>
    </source>
</evidence>
<accession>A0A6J0BPR8</accession>
<dbReference type="InterPro" id="IPR026694">
    <property type="entry name" value="CUSTOS"/>
</dbReference>
<gene>
    <name evidence="8" type="primary">LOC107221696</name>
</gene>
<comment type="similarity">
    <text evidence="2">Belongs to the CUSTOS family.</text>
</comment>
<keyword evidence="5" id="KW-0879">Wnt signaling pathway</keyword>